<dbReference type="EMBL" id="AP019622">
    <property type="protein sequence ID" value="BBJ56339.1"/>
    <property type="molecule type" value="Genomic_DNA"/>
</dbReference>
<gene>
    <name evidence="1" type="ORF">SAVMC3_89680</name>
</gene>
<sequence>MLGKNRCDHVACGSALDHRAFRELVESFYSLYAQVFLEDEERDTAVSDTFDILWLCWNDALASPDTRKFAWNVLRATVMARTPHVDGRPNSMAAFDTVALQSVIAASDRAEQIEETLDLFKAMSVCPTTSSTSWCCAACAGSPRDASGFSVSRWPLCGPTSATPSISWRASSAARDRRKTA</sequence>
<reference evidence="1" key="1">
    <citation type="submission" date="2019-04" db="EMBL/GenBank/DDBJ databases">
        <title>Draft genome sequences of Streptomyces avermitilis MC3.</title>
        <authorList>
            <person name="Komaki H."/>
            <person name="Tamura T."/>
            <person name="Hosoyama A."/>
        </authorList>
    </citation>
    <scope>NUCLEOTIDE SEQUENCE</scope>
    <source>
        <strain evidence="1">MC3</strain>
        <plasmid evidence="1">pMC3</plasmid>
    </source>
</reference>
<geneLocation type="plasmid" evidence="1">
    <name>pMC3</name>
</geneLocation>
<keyword evidence="1" id="KW-0614">Plasmid</keyword>
<protein>
    <submittedName>
        <fullName evidence="1">Uncharacterized protein</fullName>
    </submittedName>
</protein>
<evidence type="ECO:0000313" key="1">
    <source>
        <dbReference type="EMBL" id="BBJ56339.1"/>
    </source>
</evidence>
<dbReference type="AlphaFoldDB" id="A0A499W755"/>
<proteinExistence type="predicted"/>
<organism evidence="1">
    <name type="scientific">Streptomyces avermitilis</name>
    <dbReference type="NCBI Taxonomy" id="33903"/>
    <lineage>
        <taxon>Bacteria</taxon>
        <taxon>Bacillati</taxon>
        <taxon>Actinomycetota</taxon>
        <taxon>Actinomycetes</taxon>
        <taxon>Kitasatosporales</taxon>
        <taxon>Streptomycetaceae</taxon>
        <taxon>Streptomyces</taxon>
    </lineage>
</organism>
<name>A0A499W755_STRAX</name>
<accession>A0A499W755</accession>